<protein>
    <recommendedName>
        <fullName evidence="2">RING-type domain-containing protein</fullName>
    </recommendedName>
</protein>
<sequence>MAAPRGNSPWLCRQCSYGNNSQLIECCEVCRCPRDASCKFLGSPPQPSLLTGISNFLKKTALIGTCATAAAVTAASAVGSKQAGGLCGFCSTAIAALAGAALSLEAASGGVSDMIISSKAPLTRRKRVAAITRPTAVAAVGAPDSATRASSSVLQQLSAGDGHSFGQDQLDILEQSNPDSSGSVLALERISSEQPLELLRSYGAQVQNHHQDLWTGDAPRHILLAHQRLESMIDQMSYEELRENFGGCVPLRPAVRDAVDALPCFAAAECAGGGRPLDSCPICLEGYEGEQRVRVLRCGHSFHAECVDRWLLRHKGECPNCRCRV</sequence>
<proteinExistence type="predicted"/>
<dbReference type="InterPro" id="IPR051826">
    <property type="entry name" value="E3_ubiquitin-ligase_domain"/>
</dbReference>
<dbReference type="SUPFAM" id="SSF57850">
    <property type="entry name" value="RING/U-box"/>
    <property type="match status" value="1"/>
</dbReference>
<dbReference type="PANTHER" id="PTHR22765:SF183">
    <property type="entry name" value="OS06G0534800 PROTEIN"/>
    <property type="match status" value="1"/>
</dbReference>
<dbReference type="PANTHER" id="PTHR22765">
    <property type="entry name" value="RING FINGER AND PROTEASE ASSOCIATED DOMAIN-CONTAINING"/>
    <property type="match status" value="1"/>
</dbReference>
<evidence type="ECO:0000313" key="3">
    <source>
        <dbReference type="EMBL" id="JAC77027.1"/>
    </source>
</evidence>
<dbReference type="InterPro" id="IPR013083">
    <property type="entry name" value="Znf_RING/FYVE/PHD"/>
</dbReference>
<keyword evidence="1" id="KW-0479">Metal-binding</keyword>
<dbReference type="GO" id="GO:0061630">
    <property type="term" value="F:ubiquitin protein ligase activity"/>
    <property type="evidence" value="ECO:0007669"/>
    <property type="project" value="TreeGrafter"/>
</dbReference>
<dbReference type="SMART" id="SM00184">
    <property type="entry name" value="RING"/>
    <property type="match status" value="1"/>
</dbReference>
<feature type="domain" description="RING-type" evidence="2">
    <location>
        <begin position="280"/>
        <end position="322"/>
    </location>
</feature>
<dbReference type="GO" id="GO:0016020">
    <property type="term" value="C:membrane"/>
    <property type="evidence" value="ECO:0007669"/>
    <property type="project" value="TreeGrafter"/>
</dbReference>
<name>A0A061RVX6_9CHLO</name>
<accession>A0A061RVX6</accession>
<dbReference type="GO" id="GO:0006511">
    <property type="term" value="P:ubiquitin-dependent protein catabolic process"/>
    <property type="evidence" value="ECO:0007669"/>
    <property type="project" value="TreeGrafter"/>
</dbReference>
<dbReference type="EMBL" id="GBEZ01008518">
    <property type="protein sequence ID" value="JAC77027.1"/>
    <property type="molecule type" value="Transcribed_RNA"/>
</dbReference>
<dbReference type="Pfam" id="PF13639">
    <property type="entry name" value="zf-RING_2"/>
    <property type="match status" value="1"/>
</dbReference>
<organism evidence="3">
    <name type="scientific">Tetraselmis sp. GSL018</name>
    <dbReference type="NCBI Taxonomy" id="582737"/>
    <lineage>
        <taxon>Eukaryota</taxon>
        <taxon>Viridiplantae</taxon>
        <taxon>Chlorophyta</taxon>
        <taxon>core chlorophytes</taxon>
        <taxon>Chlorodendrophyceae</taxon>
        <taxon>Chlorodendrales</taxon>
        <taxon>Chlorodendraceae</taxon>
        <taxon>Tetraselmis</taxon>
    </lineage>
</organism>
<reference evidence="3" key="1">
    <citation type="submission" date="2014-05" db="EMBL/GenBank/DDBJ databases">
        <title>The transcriptome of the halophilic microalga Tetraselmis sp. GSL018 isolated from the Great Salt Lake, Utah.</title>
        <authorList>
            <person name="Jinkerson R.E."/>
            <person name="D'Adamo S."/>
            <person name="Posewitz M.C."/>
        </authorList>
    </citation>
    <scope>NUCLEOTIDE SEQUENCE</scope>
    <source>
        <strain evidence="3">GSL018</strain>
    </source>
</reference>
<dbReference type="InterPro" id="IPR001841">
    <property type="entry name" value="Znf_RING"/>
</dbReference>
<keyword evidence="1" id="KW-0863">Zinc-finger</keyword>
<dbReference type="AlphaFoldDB" id="A0A061RVX6"/>
<dbReference type="Gene3D" id="3.30.40.10">
    <property type="entry name" value="Zinc/RING finger domain, C3HC4 (zinc finger)"/>
    <property type="match status" value="1"/>
</dbReference>
<evidence type="ECO:0000256" key="1">
    <source>
        <dbReference type="PROSITE-ProRule" id="PRU00175"/>
    </source>
</evidence>
<keyword evidence="1" id="KW-0862">Zinc</keyword>
<dbReference type="GO" id="GO:0008270">
    <property type="term" value="F:zinc ion binding"/>
    <property type="evidence" value="ECO:0007669"/>
    <property type="project" value="UniProtKB-KW"/>
</dbReference>
<evidence type="ECO:0000259" key="2">
    <source>
        <dbReference type="PROSITE" id="PS50089"/>
    </source>
</evidence>
<gene>
    <name evidence="3" type="ORF">TSPGSL018_18663</name>
</gene>
<dbReference type="PROSITE" id="PS50089">
    <property type="entry name" value="ZF_RING_2"/>
    <property type="match status" value="1"/>
</dbReference>